<evidence type="ECO:0000313" key="2">
    <source>
        <dbReference type="EMBL" id="MFC0860904.1"/>
    </source>
</evidence>
<proteinExistence type="predicted"/>
<feature type="transmembrane region" description="Helical" evidence="1">
    <location>
        <begin position="28"/>
        <end position="45"/>
    </location>
</feature>
<dbReference type="Pfam" id="PF12666">
    <property type="entry name" value="PrgI"/>
    <property type="match status" value="1"/>
</dbReference>
<keyword evidence="1" id="KW-1133">Transmembrane helix</keyword>
<keyword evidence="3" id="KW-1185">Reference proteome</keyword>
<dbReference type="Proteomes" id="UP001589870">
    <property type="component" value="Unassembled WGS sequence"/>
</dbReference>
<reference evidence="2 3" key="1">
    <citation type="submission" date="2024-09" db="EMBL/GenBank/DDBJ databases">
        <authorList>
            <person name="Sun Q."/>
            <person name="Mori K."/>
        </authorList>
    </citation>
    <scope>NUCLEOTIDE SEQUENCE [LARGE SCALE GENOMIC DNA]</scope>
    <source>
        <strain evidence="2 3">TBRC 1851</strain>
    </source>
</reference>
<organism evidence="2 3">
    <name type="scientific">Sphaerimonospora cavernae</name>
    <dbReference type="NCBI Taxonomy" id="1740611"/>
    <lineage>
        <taxon>Bacteria</taxon>
        <taxon>Bacillati</taxon>
        <taxon>Actinomycetota</taxon>
        <taxon>Actinomycetes</taxon>
        <taxon>Streptosporangiales</taxon>
        <taxon>Streptosporangiaceae</taxon>
        <taxon>Sphaerimonospora</taxon>
    </lineage>
</organism>
<keyword evidence="1" id="KW-0472">Membrane</keyword>
<sequence length="312" mass="33170">MSWTEVVRIPADVEQPDKIVWGFTARQAAILAATGAILYLGYSYLGERIPLTAFAVIALPVTVLGILLAVGTHDGVSLDRFLLAALRHTRSPKYLVSALDNVPPPPAWMAADPGQLPAPLKLPTRSVAGDGLVDLGPDGVVAVAEVSTVSFALRTPDEQDGLVAAFGRWLNSLSGPVQILVRAERVDLTTTIATLKESAPQLPHPALAYAAREHATFLTELATRHELLRRQVLLVIREPRVGASGSSAAKARAYRRLDEAARLLGACGLTVRLLDGTAVTALLASCFDPMAPPLPADELALPNEVITRGGRR</sequence>
<name>A0ABV6TXH4_9ACTN</name>
<dbReference type="RefSeq" id="WP_394299160.1">
    <property type="nucleotide sequence ID" value="NZ_JBHMQT010000003.1"/>
</dbReference>
<dbReference type="EMBL" id="JBHMQT010000003">
    <property type="protein sequence ID" value="MFC0860904.1"/>
    <property type="molecule type" value="Genomic_DNA"/>
</dbReference>
<feature type="transmembrane region" description="Helical" evidence="1">
    <location>
        <begin position="51"/>
        <end position="70"/>
    </location>
</feature>
<accession>A0ABV6TXH4</accession>
<evidence type="ECO:0000256" key="1">
    <source>
        <dbReference type="SAM" id="Phobius"/>
    </source>
</evidence>
<evidence type="ECO:0000313" key="3">
    <source>
        <dbReference type="Proteomes" id="UP001589870"/>
    </source>
</evidence>
<dbReference type="InterPro" id="IPR024414">
    <property type="entry name" value="Uncharacterised_PrgI"/>
</dbReference>
<gene>
    <name evidence="2" type="ORF">ACFHYQ_01210</name>
</gene>
<protein>
    <submittedName>
        <fullName evidence="2">PrgI family protein</fullName>
    </submittedName>
</protein>
<keyword evidence="1" id="KW-0812">Transmembrane</keyword>
<comment type="caution">
    <text evidence="2">The sequence shown here is derived from an EMBL/GenBank/DDBJ whole genome shotgun (WGS) entry which is preliminary data.</text>
</comment>